<comment type="caution">
    <text evidence="7">The sequence shown here is derived from an EMBL/GenBank/DDBJ whole genome shotgun (WGS) entry which is preliminary data.</text>
</comment>
<reference evidence="7 8" key="1">
    <citation type="submission" date="2020-10" db="EMBL/GenBank/DDBJ databases">
        <title>Connecting structure to function with the recovery of over 1000 high-quality activated sludge metagenome-assembled genomes encoding full-length rRNA genes using long-read sequencing.</title>
        <authorList>
            <person name="Singleton C.M."/>
            <person name="Petriglieri F."/>
            <person name="Kristensen J.M."/>
            <person name="Kirkegaard R.H."/>
            <person name="Michaelsen T.Y."/>
            <person name="Andersen M.H."/>
            <person name="Karst S.M."/>
            <person name="Dueholm M.S."/>
            <person name="Nielsen P.H."/>
            <person name="Albertsen M."/>
        </authorList>
    </citation>
    <scope>NUCLEOTIDE SEQUENCE [LARGE SCALE GENOMIC DNA]</scope>
    <source>
        <strain evidence="7">Lyne_18-Q3-R50-59_MAXAC.006</strain>
    </source>
</reference>
<evidence type="ECO:0000256" key="4">
    <source>
        <dbReference type="ARBA" id="ARBA00022723"/>
    </source>
</evidence>
<protein>
    <submittedName>
        <fullName evidence="7">Globin</fullName>
    </submittedName>
</protein>
<sequence>MSLDIGSGAPPAPLYERVGGHDFFERLVDEFYDRVEADAELLSHYPDVDDLQGARDRLRMFLEQFWGGPTTYAEQRGHPRLRMRHAPYRIDVTARNQWLAAMAGAIDVLEVAEPERGELIAYFASAADHLVNAR</sequence>
<dbReference type="GO" id="GO:0020037">
    <property type="term" value="F:heme binding"/>
    <property type="evidence" value="ECO:0007669"/>
    <property type="project" value="InterPro"/>
</dbReference>
<evidence type="ECO:0000256" key="2">
    <source>
        <dbReference type="ARBA" id="ARBA00022448"/>
    </source>
</evidence>
<organism evidence="7 8">
    <name type="scientific">Candidatus Neomicrothrix subdominans</name>
    <dbReference type="NCBI Taxonomy" id="2954438"/>
    <lineage>
        <taxon>Bacteria</taxon>
        <taxon>Bacillati</taxon>
        <taxon>Actinomycetota</taxon>
        <taxon>Acidimicrobiia</taxon>
        <taxon>Acidimicrobiales</taxon>
        <taxon>Microthrixaceae</taxon>
        <taxon>Candidatus Neomicrothrix</taxon>
    </lineage>
</organism>
<evidence type="ECO:0000313" key="7">
    <source>
        <dbReference type="EMBL" id="MBK9298751.1"/>
    </source>
</evidence>
<dbReference type="PANTHER" id="PTHR47366">
    <property type="entry name" value="TWO-ON-TWO HEMOGLOBIN-3"/>
    <property type="match status" value="1"/>
</dbReference>
<evidence type="ECO:0000313" key="8">
    <source>
        <dbReference type="Proteomes" id="UP000727993"/>
    </source>
</evidence>
<dbReference type="Pfam" id="PF01152">
    <property type="entry name" value="Bac_globin"/>
    <property type="match status" value="1"/>
</dbReference>
<name>A0A936TEI7_9ACTN</name>
<dbReference type="PANTHER" id="PTHR47366:SF1">
    <property type="entry name" value="TWO-ON-TWO HEMOGLOBIN-3"/>
    <property type="match status" value="1"/>
</dbReference>
<evidence type="ECO:0000256" key="1">
    <source>
        <dbReference type="ARBA" id="ARBA00001971"/>
    </source>
</evidence>
<keyword evidence="4" id="KW-0479">Metal-binding</keyword>
<proteinExistence type="inferred from homology"/>
<gene>
    <name evidence="7" type="ORF">IPN02_18365</name>
</gene>
<dbReference type="InterPro" id="IPR012292">
    <property type="entry name" value="Globin/Proto"/>
</dbReference>
<dbReference type="InterPro" id="IPR001486">
    <property type="entry name" value="Hemoglobin_trunc"/>
</dbReference>
<keyword evidence="2" id="KW-0813">Transport</keyword>
<evidence type="ECO:0000256" key="3">
    <source>
        <dbReference type="ARBA" id="ARBA00022617"/>
    </source>
</evidence>
<dbReference type="SUPFAM" id="SSF46458">
    <property type="entry name" value="Globin-like"/>
    <property type="match status" value="1"/>
</dbReference>
<dbReference type="AlphaFoldDB" id="A0A936TEI7"/>
<dbReference type="GO" id="GO:0046872">
    <property type="term" value="F:metal ion binding"/>
    <property type="evidence" value="ECO:0007669"/>
    <property type="project" value="UniProtKB-KW"/>
</dbReference>
<dbReference type="InterPro" id="IPR044203">
    <property type="entry name" value="GlbO/GLB3-like"/>
</dbReference>
<evidence type="ECO:0000256" key="6">
    <source>
        <dbReference type="ARBA" id="ARBA00034496"/>
    </source>
</evidence>
<keyword evidence="5" id="KW-0408">Iron</keyword>
<dbReference type="PROSITE" id="PS01213">
    <property type="entry name" value="GLOBIN_FAM_2"/>
    <property type="match status" value="1"/>
</dbReference>
<comment type="cofactor">
    <cofactor evidence="1">
        <name>heme</name>
        <dbReference type="ChEBI" id="CHEBI:30413"/>
    </cofactor>
</comment>
<dbReference type="Gene3D" id="1.10.490.10">
    <property type="entry name" value="Globins"/>
    <property type="match status" value="1"/>
</dbReference>
<keyword evidence="3" id="KW-0349">Heme</keyword>
<dbReference type="GO" id="GO:0005344">
    <property type="term" value="F:oxygen carrier activity"/>
    <property type="evidence" value="ECO:0007669"/>
    <property type="project" value="InterPro"/>
</dbReference>
<dbReference type="InterPro" id="IPR009050">
    <property type="entry name" value="Globin-like_sf"/>
</dbReference>
<dbReference type="InterPro" id="IPR019795">
    <property type="entry name" value="Globin_bac-like_CS"/>
</dbReference>
<dbReference type="Proteomes" id="UP000727993">
    <property type="component" value="Unassembled WGS sequence"/>
</dbReference>
<dbReference type="CDD" id="cd14771">
    <property type="entry name" value="TrHb2_Mt-trHbO-like_O"/>
    <property type="match status" value="1"/>
</dbReference>
<dbReference type="GO" id="GO:0019825">
    <property type="term" value="F:oxygen binding"/>
    <property type="evidence" value="ECO:0007669"/>
    <property type="project" value="InterPro"/>
</dbReference>
<accession>A0A936TEI7</accession>
<evidence type="ECO:0000256" key="5">
    <source>
        <dbReference type="ARBA" id="ARBA00023004"/>
    </source>
</evidence>
<comment type="similarity">
    <text evidence="6">Belongs to the truncated hemoglobin family. Group II subfamily.</text>
</comment>
<dbReference type="EMBL" id="JADJZA010000010">
    <property type="protein sequence ID" value="MBK9298751.1"/>
    <property type="molecule type" value="Genomic_DNA"/>
</dbReference>